<keyword evidence="9" id="KW-1185">Reference proteome</keyword>
<evidence type="ECO:0000256" key="2">
    <source>
        <dbReference type="ARBA" id="ARBA00022475"/>
    </source>
</evidence>
<feature type="transmembrane region" description="Helical" evidence="7">
    <location>
        <begin position="860"/>
        <end position="877"/>
    </location>
</feature>
<accession>A0ABV8RWP3</accession>
<dbReference type="EMBL" id="JBHSDY010000003">
    <property type="protein sequence ID" value="MFC4297684.1"/>
    <property type="molecule type" value="Genomic_DNA"/>
</dbReference>
<evidence type="ECO:0000256" key="6">
    <source>
        <dbReference type="ARBA" id="ARBA00023136"/>
    </source>
</evidence>
<feature type="transmembrane region" description="Helical" evidence="7">
    <location>
        <begin position="884"/>
        <end position="904"/>
    </location>
</feature>
<keyword evidence="6 7" id="KW-0472">Membrane</keyword>
<evidence type="ECO:0000256" key="7">
    <source>
        <dbReference type="SAM" id="Phobius"/>
    </source>
</evidence>
<name>A0ABV8RWP3_9BURK</name>
<evidence type="ECO:0000313" key="8">
    <source>
        <dbReference type="EMBL" id="MFC4297684.1"/>
    </source>
</evidence>
<evidence type="ECO:0000313" key="9">
    <source>
        <dbReference type="Proteomes" id="UP001595756"/>
    </source>
</evidence>
<feature type="transmembrane region" description="Helical" evidence="7">
    <location>
        <begin position="387"/>
        <end position="407"/>
    </location>
</feature>
<dbReference type="InterPro" id="IPR001036">
    <property type="entry name" value="Acrflvin-R"/>
</dbReference>
<dbReference type="Gene3D" id="3.30.70.1320">
    <property type="entry name" value="Multidrug efflux transporter AcrB pore domain like"/>
    <property type="match status" value="1"/>
</dbReference>
<dbReference type="Gene3D" id="1.20.1640.10">
    <property type="entry name" value="Multidrug efflux transporter AcrB transmembrane domain"/>
    <property type="match status" value="2"/>
</dbReference>
<keyword evidence="5 7" id="KW-1133">Transmembrane helix</keyword>
<evidence type="ECO:0000256" key="5">
    <source>
        <dbReference type="ARBA" id="ARBA00022989"/>
    </source>
</evidence>
<protein>
    <submittedName>
        <fullName evidence="8">Efflux RND transporter permease subunit</fullName>
    </submittedName>
</protein>
<evidence type="ECO:0000256" key="4">
    <source>
        <dbReference type="ARBA" id="ARBA00022692"/>
    </source>
</evidence>
<feature type="transmembrane region" description="Helical" evidence="7">
    <location>
        <begin position="956"/>
        <end position="976"/>
    </location>
</feature>
<dbReference type="SUPFAM" id="SSF82714">
    <property type="entry name" value="Multidrug efflux transporter AcrB TolC docking domain, DN and DC subdomains"/>
    <property type="match status" value="2"/>
</dbReference>
<feature type="transmembrane region" description="Helical" evidence="7">
    <location>
        <begin position="428"/>
        <end position="451"/>
    </location>
</feature>
<comment type="caution">
    <text evidence="8">The sequence shown here is derived from an EMBL/GenBank/DDBJ whole genome shotgun (WGS) entry which is preliminary data.</text>
</comment>
<dbReference type="Gene3D" id="3.30.2090.10">
    <property type="entry name" value="Multidrug efflux transporter AcrB TolC docking domain, DN and DC subdomains"/>
    <property type="match status" value="2"/>
</dbReference>
<keyword evidence="4 7" id="KW-0812">Transmembrane</keyword>
<sequence>MRFFALFLRRPVGTSLLCLALVLAGALALRFLPVAPLPQVDFPMISVSASLPGASPETMASSVAMPLEQSLGAIAGLDSMSSRSSEGQTDISLMFELDRDINSAARDVQAAINAARPLLPSGMRNNPTYRKVNSSSSPIMTLALTSDTATRGVLYDLASTVLSQKLSQVAGVGQVTVGGSSLPAVRVLVDPRALESMGIPLDRVRQVLQDVNTLRPGGLVRQSETQWQIHSDWQLRKAVDYAPLIVEWRDGRPVRLSDVARIEDSVEDTNQVGYFNDRSAVLLIIRRQADANIIETVDAIRTLLPDFQALLPEQVRLTVAQDRTPSIRASLFEAELTLVLSVVLVVAVVLAFLGNWRAALIPAVAVPASLISAFSLMWWFGFTLNTISLMALIVATGFVVDDAIVVLENIMRHVERGMRPARAALRGVTEVGFTVLAMSLSLIAVFIPLWLVGGLVGRLFKEFAVTLSVTIAVSLLVSVTLTPVMAARLLRAPAVYEPPSQGLLRRWLRRCGQAGEAAYRRSLRWSLDHGRFVLLLLLATVGLNVYLYASIPKGFFPQQDTGQLMGFFRVDTGTSFGETQTRLDAFRRVLLADPAVDTVTAYAGGRGGSNSSFIQVQLKPLGERDVSADDVVNRLRPRFEHTPGARMFLVPQQDIFVGRSSRAGSYSYTLMGSDLALLSQWLPRVRNVLAALPELVDVDDDVEDKGRRVELVVDRDAARRLGVQMADLAGVLNNAFSQRQAAVLYGNLNQYHVVMAVQPQYAQDLHSLQALQVLNTAGQRVPLTAFTRITEGTAPRSVNHEGLLAADSVSFGLAPGVSLDQGLAAIDQAVARIGLPTQELQAGLDQSAGMMRDAVAQQPWMLVAALVAMYLVLGMLYESTIHPITILSTLPSAGVGALLALRLVGMEFTLIALIGVFLLIGIVKKNAIMMVDFALQAQRREGLDPREAIYRACLARLRPILMTTLSAMLGALPLLLATGAGVEMRQPLGLTIFGGLLVSQVLTLYTTPVVYLSLDRLRGSRRRASTPPQQEPAPHA</sequence>
<dbReference type="PANTHER" id="PTHR32063">
    <property type="match status" value="1"/>
</dbReference>
<organism evidence="8 9">
    <name type="scientific">Castellaniella hirudinis</name>
    <dbReference type="NCBI Taxonomy" id="1144617"/>
    <lineage>
        <taxon>Bacteria</taxon>
        <taxon>Pseudomonadati</taxon>
        <taxon>Pseudomonadota</taxon>
        <taxon>Betaproteobacteria</taxon>
        <taxon>Burkholderiales</taxon>
        <taxon>Alcaligenaceae</taxon>
        <taxon>Castellaniella</taxon>
    </lineage>
</organism>
<feature type="transmembrane region" description="Helical" evidence="7">
    <location>
        <begin position="463"/>
        <end position="481"/>
    </location>
</feature>
<feature type="transmembrane region" description="Helical" evidence="7">
    <location>
        <begin position="360"/>
        <end position="381"/>
    </location>
</feature>
<keyword evidence="1" id="KW-0813">Transport</keyword>
<proteinExistence type="predicted"/>
<evidence type="ECO:0000256" key="3">
    <source>
        <dbReference type="ARBA" id="ARBA00022519"/>
    </source>
</evidence>
<dbReference type="SUPFAM" id="SSF82866">
    <property type="entry name" value="Multidrug efflux transporter AcrB transmembrane domain"/>
    <property type="match status" value="2"/>
</dbReference>
<dbReference type="PANTHER" id="PTHR32063:SF34">
    <property type="entry name" value="MULTIDRUG RESISTANCE PROTEIN MDTC"/>
    <property type="match status" value="1"/>
</dbReference>
<feature type="transmembrane region" description="Helical" evidence="7">
    <location>
        <begin position="530"/>
        <end position="549"/>
    </location>
</feature>
<dbReference type="Proteomes" id="UP001595756">
    <property type="component" value="Unassembled WGS sequence"/>
</dbReference>
<gene>
    <name evidence="8" type="ORF">ACFO0J_06485</name>
</gene>
<evidence type="ECO:0000256" key="1">
    <source>
        <dbReference type="ARBA" id="ARBA00022448"/>
    </source>
</evidence>
<dbReference type="RefSeq" id="WP_376812236.1">
    <property type="nucleotide sequence ID" value="NZ_JBHSDY010000003.1"/>
</dbReference>
<dbReference type="Gene3D" id="3.30.70.1440">
    <property type="entry name" value="Multidrug efflux transporter AcrB pore domain"/>
    <property type="match status" value="1"/>
</dbReference>
<keyword evidence="2" id="KW-1003">Cell membrane</keyword>
<dbReference type="Pfam" id="PF00873">
    <property type="entry name" value="ACR_tran"/>
    <property type="match status" value="1"/>
</dbReference>
<dbReference type="SUPFAM" id="SSF82693">
    <property type="entry name" value="Multidrug efflux transporter AcrB pore domain, PN1, PN2, PC1 and PC2 subdomains"/>
    <property type="match status" value="4"/>
</dbReference>
<feature type="transmembrane region" description="Helical" evidence="7">
    <location>
        <begin position="336"/>
        <end position="353"/>
    </location>
</feature>
<dbReference type="Gene3D" id="3.30.70.1430">
    <property type="entry name" value="Multidrug efflux transporter AcrB pore domain"/>
    <property type="match status" value="2"/>
</dbReference>
<dbReference type="PRINTS" id="PR00702">
    <property type="entry name" value="ACRIFLAVINRP"/>
</dbReference>
<keyword evidence="3" id="KW-0997">Cell inner membrane</keyword>
<feature type="transmembrane region" description="Helical" evidence="7">
    <location>
        <begin position="910"/>
        <end position="935"/>
    </location>
</feature>
<dbReference type="InterPro" id="IPR027463">
    <property type="entry name" value="AcrB_DN_DC_subdom"/>
</dbReference>
<reference evidence="9" key="1">
    <citation type="journal article" date="2019" name="Int. J. Syst. Evol. Microbiol.">
        <title>The Global Catalogue of Microorganisms (GCM) 10K type strain sequencing project: providing services to taxonomists for standard genome sequencing and annotation.</title>
        <authorList>
            <consortium name="The Broad Institute Genomics Platform"/>
            <consortium name="The Broad Institute Genome Sequencing Center for Infectious Disease"/>
            <person name="Wu L."/>
            <person name="Ma J."/>
        </authorList>
    </citation>
    <scope>NUCLEOTIDE SEQUENCE [LARGE SCALE GENOMIC DNA]</scope>
    <source>
        <strain evidence="9">CGMCC 1.19029</strain>
    </source>
</reference>
<feature type="transmembrane region" description="Helical" evidence="7">
    <location>
        <begin position="988"/>
        <end position="1014"/>
    </location>
</feature>